<dbReference type="Gramene" id="OPUNC04G18580.1">
    <property type="protein sequence ID" value="OPUNC04G18580.1"/>
    <property type="gene ID" value="OPUNC04G18580"/>
</dbReference>
<organism evidence="2">
    <name type="scientific">Oryza punctata</name>
    <name type="common">Red rice</name>
    <dbReference type="NCBI Taxonomy" id="4537"/>
    <lineage>
        <taxon>Eukaryota</taxon>
        <taxon>Viridiplantae</taxon>
        <taxon>Streptophyta</taxon>
        <taxon>Embryophyta</taxon>
        <taxon>Tracheophyta</taxon>
        <taxon>Spermatophyta</taxon>
        <taxon>Magnoliopsida</taxon>
        <taxon>Liliopsida</taxon>
        <taxon>Poales</taxon>
        <taxon>Poaceae</taxon>
        <taxon>BOP clade</taxon>
        <taxon>Oryzoideae</taxon>
        <taxon>Oryzeae</taxon>
        <taxon>Oryzinae</taxon>
        <taxon>Oryza</taxon>
    </lineage>
</organism>
<evidence type="ECO:0000313" key="2">
    <source>
        <dbReference type="EnsemblPlants" id="OPUNC04G18580.1"/>
    </source>
</evidence>
<sequence length="191" mass="20907">MARTRQRRAGRFRRRWCAVIAAGRKRVKRGGTGMCAAEDAKRVKEEERENATAPVATEPPNPAASFPSLREAAASGKLAVSQRSSVRGVSTDGAREQSLPSRRRRRPPRRGRHPPHCPRRGVGMRSSGWEHASISLDTFHRPIAVSAAGIVPPSTAPGSLPPRRGESSHPSSPRPCHRNRHTHRPCSLLPP</sequence>
<evidence type="ECO:0000256" key="1">
    <source>
        <dbReference type="SAM" id="MobiDB-lite"/>
    </source>
</evidence>
<reference evidence="2" key="1">
    <citation type="submission" date="2015-04" db="UniProtKB">
        <authorList>
            <consortium name="EnsemblPlants"/>
        </authorList>
    </citation>
    <scope>IDENTIFICATION</scope>
</reference>
<feature type="region of interest" description="Disordered" evidence="1">
    <location>
        <begin position="149"/>
        <end position="191"/>
    </location>
</feature>
<dbReference type="AlphaFoldDB" id="A0A0E0KTL4"/>
<reference evidence="2" key="2">
    <citation type="submission" date="2018-05" db="EMBL/GenBank/DDBJ databases">
        <title>OpunRS2 (Oryza punctata Reference Sequence Version 2).</title>
        <authorList>
            <person name="Zhang J."/>
            <person name="Kudrna D."/>
            <person name="Lee S."/>
            <person name="Talag J."/>
            <person name="Welchert J."/>
            <person name="Wing R.A."/>
        </authorList>
    </citation>
    <scope>NUCLEOTIDE SEQUENCE [LARGE SCALE GENOMIC DNA]</scope>
</reference>
<dbReference type="Proteomes" id="UP000026962">
    <property type="component" value="Chromosome 4"/>
</dbReference>
<feature type="compositionally biased region" description="Basic residues" evidence="1">
    <location>
        <begin position="175"/>
        <end position="184"/>
    </location>
</feature>
<accession>A0A0E0KTL4</accession>
<dbReference type="HOGENOM" id="CLU_1423612_0_0_1"/>
<dbReference type="EnsemblPlants" id="OPUNC04G18580.1">
    <property type="protein sequence ID" value="OPUNC04G18580.1"/>
    <property type="gene ID" value="OPUNC04G18580"/>
</dbReference>
<name>A0A0E0KTL4_ORYPU</name>
<keyword evidence="3" id="KW-1185">Reference proteome</keyword>
<evidence type="ECO:0000313" key="3">
    <source>
        <dbReference type="Proteomes" id="UP000026962"/>
    </source>
</evidence>
<feature type="region of interest" description="Disordered" evidence="1">
    <location>
        <begin position="27"/>
        <end position="128"/>
    </location>
</feature>
<proteinExistence type="predicted"/>
<protein>
    <submittedName>
        <fullName evidence="2">Uncharacterized protein</fullName>
    </submittedName>
</protein>
<feature type="compositionally biased region" description="Basic and acidic residues" evidence="1">
    <location>
        <begin position="38"/>
        <end position="50"/>
    </location>
</feature>
<feature type="compositionally biased region" description="Basic residues" evidence="1">
    <location>
        <begin position="101"/>
        <end position="119"/>
    </location>
</feature>